<evidence type="ECO:0000313" key="9">
    <source>
        <dbReference type="Proteomes" id="UP000004105"/>
    </source>
</evidence>
<sequence>MKWVTLVLLAALGHFQYKLWAGKGSYEDLAQIDRRVQAQLAANRVLELRNNALAAEVADLQNGRDAIEEIARTDLGYIAEGEIYYRFVKRSE</sequence>
<dbReference type="GO" id="GO:0005886">
    <property type="term" value="C:plasma membrane"/>
    <property type="evidence" value="ECO:0007669"/>
    <property type="project" value="UniProtKB-SubCell"/>
</dbReference>
<gene>
    <name evidence="7 8" type="primary">ftsB</name>
    <name evidence="8" type="ORF">HMPREF9123_1739</name>
</gene>
<dbReference type="GO" id="GO:0030428">
    <property type="term" value="C:cell septum"/>
    <property type="evidence" value="ECO:0007669"/>
    <property type="project" value="TreeGrafter"/>
</dbReference>
<dbReference type="GO" id="GO:0043093">
    <property type="term" value="P:FtsZ-dependent cytokinesis"/>
    <property type="evidence" value="ECO:0007669"/>
    <property type="project" value="UniProtKB-UniRule"/>
</dbReference>
<evidence type="ECO:0000313" key="8">
    <source>
        <dbReference type="EMBL" id="EGF10529.1"/>
    </source>
</evidence>
<comment type="subcellular location">
    <subcellularLocation>
        <location evidence="7">Cell inner membrane</location>
        <topology evidence="7">Single-pass type II membrane protein</topology>
    </subcellularLocation>
    <text evidence="7">Localizes to the division septum.</text>
</comment>
<dbReference type="NCBIfam" id="NF002058">
    <property type="entry name" value="PRK00888.1"/>
    <property type="match status" value="1"/>
</dbReference>
<dbReference type="OrthoDB" id="7061211at2"/>
<keyword evidence="3 7" id="KW-0812">Transmembrane</keyword>
<dbReference type="PANTHER" id="PTHR37485:SF1">
    <property type="entry name" value="CELL DIVISION PROTEIN FTSB"/>
    <property type="match status" value="1"/>
</dbReference>
<keyword evidence="9" id="KW-1185">Reference proteome</keyword>
<comment type="similarity">
    <text evidence="7">Belongs to the FtsB family.</text>
</comment>
<proteinExistence type="inferred from homology"/>
<reference evidence="8 9" key="1">
    <citation type="submission" date="2011-02" db="EMBL/GenBank/DDBJ databases">
        <authorList>
            <person name="Muzny D."/>
            <person name="Qin X."/>
            <person name="Deng J."/>
            <person name="Jiang H."/>
            <person name="Liu Y."/>
            <person name="Qu J."/>
            <person name="Song X.-Z."/>
            <person name="Zhang L."/>
            <person name="Thornton R."/>
            <person name="Coyle M."/>
            <person name="Francisco L."/>
            <person name="Jackson L."/>
            <person name="Javaid M."/>
            <person name="Korchina V."/>
            <person name="Kovar C."/>
            <person name="Mata R."/>
            <person name="Mathew T."/>
            <person name="Ngo R."/>
            <person name="Nguyen L."/>
            <person name="Nguyen N."/>
            <person name="Okwuonu G."/>
            <person name="Ongeri F."/>
            <person name="Pham C."/>
            <person name="Simmons D."/>
            <person name="Wilczek-Boney K."/>
            <person name="Hale W."/>
            <person name="Jakkamsetti A."/>
            <person name="Pham P."/>
            <person name="Ruth R."/>
            <person name="San Lucas F."/>
            <person name="Warren J."/>
            <person name="Zhang J."/>
            <person name="Zhao Z."/>
            <person name="Zhou C."/>
            <person name="Zhu D."/>
            <person name="Lee S."/>
            <person name="Bess C."/>
            <person name="Blankenburg K."/>
            <person name="Forbes L."/>
            <person name="Fu Q."/>
            <person name="Gubbala S."/>
            <person name="Hirani K."/>
            <person name="Jayaseelan J.C."/>
            <person name="Lara F."/>
            <person name="Munidasa M."/>
            <person name="Palculict T."/>
            <person name="Patil S."/>
            <person name="Pu L.-L."/>
            <person name="Saada N."/>
            <person name="Tang L."/>
            <person name="Weissenberger G."/>
            <person name="Zhu Y."/>
            <person name="Hemphill L."/>
            <person name="Shang Y."/>
            <person name="Youmans B."/>
            <person name="Ayvaz T."/>
            <person name="Ross M."/>
            <person name="Santibanez J."/>
            <person name="Aqrawi P."/>
            <person name="Gross S."/>
            <person name="Joshi V."/>
            <person name="Fowler G."/>
            <person name="Nazareth L."/>
            <person name="Reid J."/>
            <person name="Worley K."/>
            <person name="Petrosino J."/>
            <person name="Highlander S."/>
            <person name="Gibbs R."/>
        </authorList>
    </citation>
    <scope>NUCLEOTIDE SEQUENCE [LARGE SCALE GENOMIC DNA]</scope>
    <source>
        <strain evidence="8 9">ATCC BAA-1200</strain>
    </source>
</reference>
<accession>F2BDD3</accession>
<comment type="function">
    <text evidence="7">Essential cell division protein. May link together the upstream cell division proteins, which are predominantly cytoplasmic, with the downstream cell division proteins, which are predominantly periplasmic.</text>
</comment>
<evidence type="ECO:0000256" key="1">
    <source>
        <dbReference type="ARBA" id="ARBA00022475"/>
    </source>
</evidence>
<dbReference type="Pfam" id="PF04977">
    <property type="entry name" value="DivIC"/>
    <property type="match status" value="1"/>
</dbReference>
<organism evidence="8 9">
    <name type="scientific">Neisseria bacilliformis ATCC BAA-1200</name>
    <dbReference type="NCBI Taxonomy" id="888742"/>
    <lineage>
        <taxon>Bacteria</taxon>
        <taxon>Pseudomonadati</taxon>
        <taxon>Pseudomonadota</taxon>
        <taxon>Betaproteobacteria</taxon>
        <taxon>Neisseriales</taxon>
        <taxon>Neisseriaceae</taxon>
        <taxon>Neisseria</taxon>
    </lineage>
</organism>
<evidence type="ECO:0000256" key="5">
    <source>
        <dbReference type="ARBA" id="ARBA00023136"/>
    </source>
</evidence>
<dbReference type="EMBL" id="AFAY01000035">
    <property type="protein sequence ID" value="EGF10529.1"/>
    <property type="molecule type" value="Genomic_DNA"/>
</dbReference>
<name>F2BDD3_9NEIS</name>
<comment type="caution">
    <text evidence="8">The sequence shown here is derived from an EMBL/GenBank/DDBJ whole genome shotgun (WGS) entry which is preliminary data.</text>
</comment>
<keyword evidence="1 7" id="KW-1003">Cell membrane</keyword>
<evidence type="ECO:0000256" key="4">
    <source>
        <dbReference type="ARBA" id="ARBA00022989"/>
    </source>
</evidence>
<dbReference type="STRING" id="267212.GCA_001063965_01048"/>
<keyword evidence="7" id="KW-0997">Cell inner membrane</keyword>
<dbReference type="GO" id="GO:0032153">
    <property type="term" value="C:cell division site"/>
    <property type="evidence" value="ECO:0007669"/>
    <property type="project" value="UniProtKB-UniRule"/>
</dbReference>
<feature type="topological domain" description="Periplasmic" evidence="7">
    <location>
        <begin position="22"/>
        <end position="92"/>
    </location>
</feature>
<evidence type="ECO:0000256" key="6">
    <source>
        <dbReference type="ARBA" id="ARBA00023306"/>
    </source>
</evidence>
<keyword evidence="2 7" id="KW-0132">Cell division</keyword>
<dbReference type="HOGENOM" id="CLU_134863_5_0_4"/>
<comment type="subunit">
    <text evidence="7">Part of a complex composed of FtsB, FtsL and FtsQ.</text>
</comment>
<protein>
    <recommendedName>
        <fullName evidence="7">Cell division protein FtsB</fullName>
    </recommendedName>
</protein>
<dbReference type="InterPro" id="IPR007060">
    <property type="entry name" value="FtsL/DivIC"/>
</dbReference>
<dbReference type="RefSeq" id="WP_007342745.1">
    <property type="nucleotide sequence ID" value="NZ_GL878494.1"/>
</dbReference>
<keyword evidence="6 7" id="KW-0131">Cell cycle</keyword>
<evidence type="ECO:0000256" key="2">
    <source>
        <dbReference type="ARBA" id="ARBA00022618"/>
    </source>
</evidence>
<evidence type="ECO:0000256" key="7">
    <source>
        <dbReference type="HAMAP-Rule" id="MF_00599"/>
    </source>
</evidence>
<dbReference type="HAMAP" id="MF_00599">
    <property type="entry name" value="FtsB"/>
    <property type="match status" value="1"/>
</dbReference>
<dbReference type="InterPro" id="IPR023081">
    <property type="entry name" value="Cell_div_FtsB"/>
</dbReference>
<dbReference type="Proteomes" id="UP000004105">
    <property type="component" value="Unassembled WGS sequence"/>
</dbReference>
<keyword evidence="5 7" id="KW-0472">Membrane</keyword>
<feature type="topological domain" description="Cytoplasmic" evidence="7">
    <location>
        <begin position="1"/>
        <end position="3"/>
    </location>
</feature>
<keyword evidence="4 7" id="KW-1133">Transmembrane helix</keyword>
<dbReference type="AlphaFoldDB" id="F2BDD3"/>
<dbReference type="PANTHER" id="PTHR37485">
    <property type="entry name" value="CELL DIVISION PROTEIN FTSB"/>
    <property type="match status" value="1"/>
</dbReference>
<evidence type="ECO:0000256" key="3">
    <source>
        <dbReference type="ARBA" id="ARBA00022692"/>
    </source>
</evidence>